<organism evidence="3">
    <name type="scientific">Medioppia subpectinata</name>
    <dbReference type="NCBI Taxonomy" id="1979941"/>
    <lineage>
        <taxon>Eukaryota</taxon>
        <taxon>Metazoa</taxon>
        <taxon>Ecdysozoa</taxon>
        <taxon>Arthropoda</taxon>
        <taxon>Chelicerata</taxon>
        <taxon>Arachnida</taxon>
        <taxon>Acari</taxon>
        <taxon>Acariformes</taxon>
        <taxon>Sarcoptiformes</taxon>
        <taxon>Oribatida</taxon>
        <taxon>Brachypylina</taxon>
        <taxon>Oppioidea</taxon>
        <taxon>Oppiidae</taxon>
        <taxon>Medioppia</taxon>
    </lineage>
</organism>
<protein>
    <submittedName>
        <fullName evidence="3">Uncharacterized protein</fullName>
    </submittedName>
</protein>
<keyword evidence="2" id="KW-0472">Membrane</keyword>
<keyword evidence="2" id="KW-0812">Transmembrane</keyword>
<evidence type="ECO:0000256" key="1">
    <source>
        <dbReference type="ARBA" id="ARBA00007711"/>
    </source>
</evidence>
<evidence type="ECO:0000256" key="2">
    <source>
        <dbReference type="SAM" id="Phobius"/>
    </source>
</evidence>
<dbReference type="InterPro" id="IPR032776">
    <property type="entry name" value="CECR6/TMEM121"/>
</dbReference>
<comment type="similarity">
    <text evidence="1">Belongs to the TMEM121 family.</text>
</comment>
<dbReference type="InterPro" id="IPR026624">
    <property type="entry name" value="CECR6"/>
</dbReference>
<dbReference type="OrthoDB" id="5964337at2759"/>
<dbReference type="AlphaFoldDB" id="A0A7R9KWD0"/>
<dbReference type="Proteomes" id="UP000759131">
    <property type="component" value="Unassembled WGS sequence"/>
</dbReference>
<dbReference type="Pfam" id="PF14997">
    <property type="entry name" value="CECR6_TMEM121"/>
    <property type="match status" value="1"/>
</dbReference>
<feature type="transmembrane region" description="Helical" evidence="2">
    <location>
        <begin position="249"/>
        <end position="272"/>
    </location>
</feature>
<accession>A0A7R9KWD0</accession>
<keyword evidence="4" id="KW-1185">Reference proteome</keyword>
<dbReference type="EMBL" id="OC862918">
    <property type="protein sequence ID" value="CAD7630634.1"/>
    <property type="molecule type" value="Genomic_DNA"/>
</dbReference>
<evidence type="ECO:0000313" key="4">
    <source>
        <dbReference type="Proteomes" id="UP000759131"/>
    </source>
</evidence>
<sequence>MSSLNQSNNGSNGIKWMSSSTLSLINRIFDTILLVSVLSYQNWTLSYYLTSFNGHNSLWYFLFFADFLLAFVFISGAVLGCRHYRRVNVLKRSTTLNPSSDDNGLQTNEPNDKKRVNKLRVCNITIPRVLGSLPLLWICWLLYTVLLSTKIFVLNLQNITLELYKSSVTQDSRVDAEPHTIRLCLALMTLVFILWVDIHRNPKNKLSLDCIKELDTITVIEIFDSIDLLDLLLPDSPREMSSGLQHSQWVTVVVLMLSTINLMLPTTGLYRLSKSDFVSHKLNLRMNILHDSLRILLVNLPYLLLRLAFWVSINKEISLFLFKNALFVFVHIRHIVTEVHEYRSLNKKPKETELSLAVVSDENNSRNNGIDD</sequence>
<name>A0A7R9KWD0_9ACAR</name>
<reference evidence="3" key="1">
    <citation type="submission" date="2020-11" db="EMBL/GenBank/DDBJ databases">
        <authorList>
            <person name="Tran Van P."/>
        </authorList>
    </citation>
    <scope>NUCLEOTIDE SEQUENCE</scope>
</reference>
<feature type="transmembrane region" description="Helical" evidence="2">
    <location>
        <begin position="292"/>
        <end position="313"/>
    </location>
</feature>
<dbReference type="EMBL" id="CAJPIZ010008343">
    <property type="protein sequence ID" value="CAG2111064.1"/>
    <property type="molecule type" value="Genomic_DNA"/>
</dbReference>
<feature type="transmembrane region" description="Helical" evidence="2">
    <location>
        <begin position="135"/>
        <end position="159"/>
    </location>
</feature>
<dbReference type="PANTHER" id="PTHR47399">
    <property type="entry name" value="TRANSMEMBRANE PROTEIN 121B"/>
    <property type="match status" value="1"/>
</dbReference>
<feature type="transmembrane region" description="Helical" evidence="2">
    <location>
        <begin position="21"/>
        <end position="40"/>
    </location>
</feature>
<proteinExistence type="inferred from homology"/>
<keyword evidence="2" id="KW-1133">Transmembrane helix</keyword>
<feature type="transmembrane region" description="Helical" evidence="2">
    <location>
        <begin position="60"/>
        <end position="81"/>
    </location>
</feature>
<evidence type="ECO:0000313" key="3">
    <source>
        <dbReference type="EMBL" id="CAD7630634.1"/>
    </source>
</evidence>
<feature type="transmembrane region" description="Helical" evidence="2">
    <location>
        <begin position="179"/>
        <end position="198"/>
    </location>
</feature>
<gene>
    <name evidence="3" type="ORF">OSB1V03_LOCUS11046</name>
</gene>
<dbReference type="PANTHER" id="PTHR47399:SF1">
    <property type="entry name" value="TRANSMEMBRANE PROTEIN 121B"/>
    <property type="match status" value="1"/>
</dbReference>